<organism evidence="1 2">
    <name type="scientific">Fundicoccus culcitae</name>
    <dbReference type="NCBI Taxonomy" id="2969821"/>
    <lineage>
        <taxon>Bacteria</taxon>
        <taxon>Bacillati</taxon>
        <taxon>Bacillota</taxon>
        <taxon>Bacilli</taxon>
        <taxon>Lactobacillales</taxon>
        <taxon>Aerococcaceae</taxon>
        <taxon>Fundicoccus</taxon>
    </lineage>
</organism>
<dbReference type="PRINTS" id="PR00368">
    <property type="entry name" value="FADPNR"/>
</dbReference>
<proteinExistence type="predicted"/>
<gene>
    <name evidence="1" type="ORF">NRE15_10325</name>
</gene>
<reference evidence="1 2" key="1">
    <citation type="submission" date="2022-08" db="EMBL/GenBank/DDBJ databases">
        <title>Aerococcaceae sp. nov isolated from spoiled eye mask.</title>
        <authorList>
            <person name="Zhou G."/>
            <person name="Xie X.-B."/>
            <person name="Shi Q.-S."/>
            <person name="Wang Y.-S."/>
            <person name="Wen X."/>
            <person name="Peng H."/>
            <person name="Yang X.-J."/>
            <person name="Tao H.-B."/>
            <person name="Huang X.-M."/>
        </authorList>
    </citation>
    <scope>NUCLEOTIDE SEQUENCE [LARGE SCALE GENOMIC DNA]</scope>
    <source>
        <strain evidence="2">DM20194951</strain>
    </source>
</reference>
<dbReference type="RefSeq" id="WP_313792795.1">
    <property type="nucleotide sequence ID" value="NZ_CP102453.1"/>
</dbReference>
<dbReference type="PRINTS" id="PR00469">
    <property type="entry name" value="PNDRDTASEII"/>
</dbReference>
<dbReference type="Pfam" id="PF13738">
    <property type="entry name" value="Pyr_redox_3"/>
    <property type="match status" value="1"/>
</dbReference>
<dbReference type="Proteomes" id="UP001315967">
    <property type="component" value="Chromosome"/>
</dbReference>
<keyword evidence="2" id="KW-1185">Reference proteome</keyword>
<evidence type="ECO:0000313" key="2">
    <source>
        <dbReference type="Proteomes" id="UP001315967"/>
    </source>
</evidence>
<accession>A0ABY5P3I8</accession>
<evidence type="ECO:0000313" key="1">
    <source>
        <dbReference type="EMBL" id="UUX33294.1"/>
    </source>
</evidence>
<dbReference type="EMBL" id="CP102453">
    <property type="protein sequence ID" value="UUX33294.1"/>
    <property type="molecule type" value="Genomic_DNA"/>
</dbReference>
<name>A0ABY5P3I8_9LACT</name>
<dbReference type="Gene3D" id="3.50.50.60">
    <property type="entry name" value="FAD/NAD(P)-binding domain"/>
    <property type="match status" value="2"/>
</dbReference>
<protein>
    <submittedName>
        <fullName evidence="1">NAD(P)-binding domain-containing protein</fullName>
    </submittedName>
</protein>
<sequence>MERSSLITILGAGAAGIGVAVALKRLGMDQFQVIDKGKIGQSFRHWNKYTRFITPSFNTSGFGFPDLNAITPNTSPGMSAGKEHLSGPEYASYLEEVAAYFDVTVHTQEEIIGIQKTDEGFKLWSKDNQYYSKYLILAVGDLSFPNTRNLKGAEHGVLYADLGDYSRLGEASEYAIIGGNESGFDAAIQLAKQGKRSVMYARHASLDSESSDPSLGLSLYTRERYHAVKDRIRIVRGVRMNEILVTDEGFQLVSEQGERYATQAAPIVATGFAATQSPLINNLFEVEGNRAVLTGLDESTLHSNLFMVGPQVEHGQVVLCFIYKFRQRFAVIIDEIASREGLELRESAIQDYLDNQMYLTDLDSCGTDCVC</sequence>
<dbReference type="SUPFAM" id="SSF51905">
    <property type="entry name" value="FAD/NAD(P)-binding domain"/>
    <property type="match status" value="2"/>
</dbReference>
<dbReference type="InterPro" id="IPR036188">
    <property type="entry name" value="FAD/NAD-bd_sf"/>
</dbReference>